<dbReference type="GeneID" id="93120845"/>
<dbReference type="RefSeq" id="WP_005012405.1">
    <property type="nucleotide sequence ID" value="NZ_JFZZ01000041.1"/>
</dbReference>
<dbReference type="STRING" id="35814.BBB42_04820"/>
<name>A0A158M8W0_9BORD</name>
<dbReference type="InterPro" id="IPR045372">
    <property type="entry name" value="YidB"/>
</dbReference>
<comment type="caution">
    <text evidence="1">The sequence shown here is derived from an EMBL/GenBank/DDBJ whole genome shotgun (WGS) entry which is preliminary data.</text>
</comment>
<organism evidence="1 2">
    <name type="scientific">Bordetella holmesii CDC-H585-BH</name>
    <dbReference type="NCBI Taxonomy" id="1331206"/>
    <lineage>
        <taxon>Bacteria</taxon>
        <taxon>Pseudomonadati</taxon>
        <taxon>Pseudomonadota</taxon>
        <taxon>Betaproteobacteria</taxon>
        <taxon>Burkholderiales</taxon>
        <taxon>Alcaligenaceae</taxon>
        <taxon>Bordetella</taxon>
    </lineage>
</organism>
<dbReference type="Proteomes" id="UP000026682">
    <property type="component" value="Unassembled WGS sequence"/>
</dbReference>
<dbReference type="Gene3D" id="1.10.10.690">
    <property type="entry name" value="YidB-like"/>
    <property type="match status" value="1"/>
</dbReference>
<protein>
    <submittedName>
        <fullName evidence="1">PF06078 family protein</fullName>
    </submittedName>
</protein>
<evidence type="ECO:0000313" key="2">
    <source>
        <dbReference type="Proteomes" id="UP000026682"/>
    </source>
</evidence>
<proteinExistence type="predicted"/>
<dbReference type="InterPro" id="IPR027405">
    <property type="entry name" value="YidB-like"/>
</dbReference>
<dbReference type="SUPFAM" id="SSF140804">
    <property type="entry name" value="YidB-like"/>
    <property type="match status" value="1"/>
</dbReference>
<dbReference type="EMBL" id="JFZZ01000041">
    <property type="protein sequence ID" value="KAK96440.1"/>
    <property type="molecule type" value="Genomic_DNA"/>
</dbReference>
<dbReference type="AlphaFoldDB" id="A0A158M8W0"/>
<gene>
    <name evidence="1" type="ORF">L497_0285</name>
</gene>
<dbReference type="PATRIC" id="fig|1331206.3.peg.893"/>
<reference evidence="1 2" key="1">
    <citation type="submission" date="2014-03" db="EMBL/GenBank/DDBJ databases">
        <title>Genome sequence of Bordetella holmseii.</title>
        <authorList>
            <person name="Harvill E."/>
            <person name="Goodfield L.L."/>
            <person name="Ivanov Y."/>
            <person name="Meyer J.A."/>
            <person name="Newth C."/>
            <person name="Cassiday P."/>
            <person name="Tondella M.L."/>
            <person name="Liao P."/>
            <person name="Zimmerman J."/>
            <person name="Meert K."/>
            <person name="Wessel D."/>
            <person name="Berger J."/>
            <person name="Dean J.M."/>
            <person name="Holubkov R."/>
            <person name="Burr J."/>
            <person name="Liu T."/>
            <person name="Brinkac L.M."/>
            <person name="Sanka R."/>
            <person name="Kim M."/>
            <person name="Losada L."/>
        </authorList>
    </citation>
    <scope>NUCLEOTIDE SEQUENCE [LARGE SCALE GENOMIC DNA]</scope>
    <source>
        <strain evidence="1 2">CDC-H585-BH</strain>
    </source>
</reference>
<sequence length="142" mass="14182">MSLLDTLSSMAGGDSNRGSAASLVPALIELVGKYPGGLSSLLNQLQMGGLGPVVASWLSSGPNEPVSPQELGAALDPGIVSDLAERTEQDHHAVLEGLSFVLPKLVDQASPDGAVAQGQQGLDASELLGSLASLLGGRGQAG</sequence>
<dbReference type="Pfam" id="PF20159">
    <property type="entry name" value="YidB"/>
    <property type="match status" value="1"/>
</dbReference>
<evidence type="ECO:0000313" key="1">
    <source>
        <dbReference type="EMBL" id="KAK96440.1"/>
    </source>
</evidence>
<accession>A0A158M8W0</accession>